<name>H1YYE7_9EURY</name>
<comment type="catalytic activity">
    <reaction evidence="1">
        <text>Hydrolysis of (1-&gt;3)-beta-D-glucosidic linkages in (1-&gt;3)-beta-D-glucans.</text>
        <dbReference type="EC" id="3.2.1.39"/>
    </reaction>
</comment>
<feature type="region of interest" description="Disordered" evidence="9">
    <location>
        <begin position="3438"/>
        <end position="3458"/>
    </location>
</feature>
<evidence type="ECO:0000256" key="8">
    <source>
        <dbReference type="ARBA" id="ARBA00023326"/>
    </source>
</evidence>
<dbReference type="Pfam" id="PF08308">
    <property type="entry name" value="PEGA"/>
    <property type="match status" value="13"/>
</dbReference>
<dbReference type="PANTHER" id="PTHR36194">
    <property type="entry name" value="S-LAYER-LIKE PROTEIN"/>
    <property type="match status" value="1"/>
</dbReference>
<dbReference type="Proteomes" id="UP000005741">
    <property type="component" value="Chromosome"/>
</dbReference>
<dbReference type="SUPFAM" id="SSF49464">
    <property type="entry name" value="Carboxypeptidase regulatory domain-like"/>
    <property type="match status" value="1"/>
</dbReference>
<keyword evidence="10" id="KW-1133">Transmembrane helix</keyword>
<keyword evidence="10" id="KW-0472">Membrane</keyword>
<dbReference type="Gene3D" id="2.160.20.110">
    <property type="match status" value="1"/>
</dbReference>
<evidence type="ECO:0000256" key="1">
    <source>
        <dbReference type="ARBA" id="ARBA00000382"/>
    </source>
</evidence>
<evidence type="ECO:0000256" key="2">
    <source>
        <dbReference type="ARBA" id="ARBA00010730"/>
    </source>
</evidence>
<sequence length="3686" mass="391766">MFPGGGGNGVDIMKPGKLFLILGILMILLCTANAAAEPIQIGKAYIQTELPDSGGRWQGVDGPVTWQMDPTPLFMDESSVGDSMRNGSLVERLHSWAGFMIWPNSTLTYYMQEPKSGVFAPWENSFIQDNIYADPLSLTFTASEFSNKNNDGRVTGPVFSMSIPVAGVGKNTTFPVENSSYHVVQNGWWYSGLRVFPADNVGATDPSWGNDFPDNLIATRMGDWDIDFLLQNKSSSDNLEFTMAQGSPFSWFTWNNPGSGEMMACKFYTGAPFNAALHGTEMSGRAYVNISVVDTGIPDLGCVLVGTNQDILSQDTTPTSTVTNWNYFAVFYNKSEMDFVNDTQGISLIPKTAGCEKCHFVIAGLPVVSYPKGIVNRDEFTPTKEEALSESEDWAKVIAPYAFNYITDTEISYTVDHDEGLLHTTYQPTTEKMGPTGSGVGDETVLCLQRHQYESFADGRDEDVFDGDLDSLTLRPSSPGNWVDKMPSVNNGHYQYWSAKGKLLPIAADGFSTTYVFNNFIPFMPLVDEYASNGDQLLWNIINCDEDSYTNKNTGDYPPYGTELDGGESNANYNYGLILRYMAGKLAVEKQLSTLAEDESAVLGQSVSDLEPYGMPAWWEGTEWYNQTNTTHRTYYANQSFTHNIEGIENFFEMFTRETPFRTSKDTSGEKDQYSPYFFLYNETAGAVFMYPAQGPYKEGQINNFPTTYKAESPSDTPMDGFGNAINWNDDQYLYGYFITSAAMTAFFDQDWAGEDEYGAFIDQLVMSIAYDADCGQFYTNADMKYSKMNFFDQWNGQSWTEGFPLNSNNAPLSEGKDDNSLGETMQAWSGIIMWGTATNRQDITDLGIYLYTTNLYNKESYWADTTGSFVPDASTVGTKTAAKWSINGDYLPQVTGNSTRPVDYNVGDTMWDTAVNWGNPYIDWPSVPEGYPNATSQVTKLFMAQAQYGSEFGLSPVSDMYNFWFPMGGYTLNFARDLEYTNLWCRAMDYNNNGGYDYSVDNASGARRATVNEQRAIGGVATAIKDSEISYSPYNWFMNAIEESRNESGPIEYNLNWFNTLKDDYVGDSQTTSEALTWFWAIDKYGTPDPSVFGYSAAAEAGSYSQPFTAAFVDSSGRRTYVAWNPHDVSLDINWWKVGDTATGSGLISGGLTVPAQWYAVARDPIAAGLSVSSSSDRNNLSEIGETVNFTIDLTNTGTVPLSGVNVTYCLRDFDYKSSDPAASVSGNCLIWDVGDLETGGIRTFNVSASVVSTGGNVAVNTLLAQGTGDGHLVKESNITTVELNLPHIGLTTDISSLRVFPGRNVTINMTLENLYPNSSGQELGPGLMINYALNYKDLSCEYVNPYTNITANGTIQWVYTGPAEDIGPGVSKNYSVVLQVSESCERGTEIPITITATGIVVGGLGEIEKSETTFILTVGLPKYSGGSGTADDPYQISTSSDINELSGSPDDWGKNFTVINNISIFDDTLVNPIGNITHLFTGNFSGQGYTISNLTLNLAGSDNVGLFGVLGINSSINNLNVAAGAGGVHGSTYVGILAGHNMGYIINCSSSGNVTADGNFAGGLVGIQDAFGSIINSSSSGTVTADGNFAGGLLGQDAGAPIINCYSTGDAIAGNGGFAGGLVGQSTNSPINNSYSTGSATAGAGGSAGGLMGGDTDGSINNCYSTGDAIAGSGGFAGGLLGQDTGGSINNCYSTGDSTAEGGFAGGFAGLENPGGSINNCYSTGDATAEGGNFAGGLVGQNLCSITNSFAVGNASSTTYGGLVGSTGSGSVITNCYRNYNSGANTEGTLISNLTKFMDYGFLTGTTPDNGLKWSPDIISVSADTSKIWRVFEAKNSYPVFQGDVVEYGILSVNSTPGGAKIYLNGVDSGYLTNKTLDKLQVGSYNVTVTLSGYESSSQEEVKVTQNNITAVDFLLSRNAGTLQVNSTPVGASIWLDGVDTGNVTNSTFVDLPVGSHIVNLTLSGYENSSQVVDVTVDNTTLADFTLVRNAGTLQVNSTPSGASIWLDGVDTGNVTNSTFPDLSVGSHTVNLTLSGYENSSKVVDVTVDNTTLADFTLVRNAGTLQVNSTPVGASIWLDGVNTGNVTNSTFTDLSVGSHTVNLTLSGYENSSQVVDVTVDNTTLADFTLVRKAGTLQVNSTPSGASISLNGIDTGKTTNWTFADQSVGSYTVNVTLSGYENSSKVVDVTFDNTTLADFTLVRNAGTLQVNSTPVGASIWLDGVDTGNVTNSTFSDLSVGSHIVNLTLSGYENSSKVVDVTFDNTTLADFTLVRNAGTLQVNSTPVGASIWLDGVDTGNVTNSTFPDLSVGSYTVNLTLSGYENSSKVVDVTVDNTTLADFTLVRNAGTLQVNSTPSGASIWLDGVDTGNVTNSTFTDLSVGLHTVNLTLSGYENSSQVVDVTLDNTTLADFTLVRNAGTLQVNSTPSGASIWLDGVDTGNVTNSTFTDLSVGSHTVNLTLSGYENSSKVVDVTVDNTTLADFTLVRKAGTLQVNSTPSGASISLNGIDTGKTTNWTFADQSVGSYTVNVTLSGYVNSSKVVDVTPDNTTLADFTLVRNAGTLQVNSTPVGASISLNGIDTGKTTNWTFADQSVGSYTVNVTLSGYENSSQVVDVTPDNTTLADFTLVRNAGTLQVNSTPSGASISLNGIDTGKTTNWTFADQSVGSYTVNVTLSGYENSSKVVDVTPDNTTLADFTLVRNAGTLQVNSTPVGASIWLDGVNTHKLTNDSLSLIPGEYELMLTKSGYLNVTADVTVTLGNVTEVSFEMKPVPATVTLTAPDGRIAEGKVAELPVRASDLVGVTAIDFALSYDPTTVTVENASASAFISGSVFSSDIDNLNGLLTINISDTNGLSYSGSVEIAEVNFRAVDNVFNPRNTSALNFTSADADSLTGKCSMVLHDGEIHVEKVTEIAAPDGVLPVESEGTFTIAASDLYEVRNVSFVLEFNKSIMFVADATVNSSVPGLTIVSKTIRNENGWLRIEAVSNDDLTGIESLIDLEVYSRGIPGYDDIEFVNAFWTRDNRTYPFEMMDDGSVNITPVEAALNRDQSLIVENMTYNDTTNEVSINVADNHNATVSADNTTIVVTNPGIVISIRTTGLVNSSNTWNGTATGASIGNISNSVDLQGDVGSVSTGISANISGSLSGLTSPSTQLNITITRGAVNESQGRAFQLAVLNQLDGELGEVTYTMRIDKSSFGGINVSNAYITMTASEAYVTDLCGGPDYFRMLSLSEDGTVIVLDTTYSLEGGIYTFVGFSPDGFSSKVLVSFSPLAAPVAEFSANPVAGKVPLTVQFTDLSINSPVTWNWSFGDGVTSTLKNPAHIYASTGIYDVTLTVNNSKGLDTIVKNDYITVSNPMTADFAANVTSGNVPLPVSFTSKCSGSPAPTAWNWSFGDGSTSTVQNPVHTYSTAGTYSVSLTATNRYGDAAKTKANYIAATSSGGGGSGGGDSSSGDDNEIWPVSTAVSTPIPTTTPTERPYTVPENFINLGVLAFGDEGLTEEPVNIWAGNMSAYLSVDAGFSVRSSDGNVQSEIGMSAIPEEAAPSVTVISGLEDPVMLYAYELLPDGTTFTPAATLTFILSEEEWSMYGQSVEVGWFNEDTGEWEILKGQKNTDDRTITIQVTHFSTYALFAEEETGAAVEPTTASGTGGAATKEPVSSSAWLIILIICIIIAVIGVYIWEKRKND</sequence>
<dbReference type="PROSITE" id="PS50093">
    <property type="entry name" value="PKD"/>
    <property type="match status" value="2"/>
</dbReference>
<dbReference type="InterPro" id="IPR035986">
    <property type="entry name" value="PKD_dom_sf"/>
</dbReference>
<dbReference type="InterPro" id="IPR008965">
    <property type="entry name" value="CBM2/CBM3_carb-bd_dom_sf"/>
</dbReference>
<dbReference type="GO" id="GO:0042973">
    <property type="term" value="F:glucan endo-1,3-beta-D-glucosidase activity"/>
    <property type="evidence" value="ECO:0007669"/>
    <property type="project" value="UniProtKB-EC"/>
</dbReference>
<evidence type="ECO:0000313" key="12">
    <source>
        <dbReference type="EMBL" id="EHQ35045.1"/>
    </source>
</evidence>
<keyword evidence="5" id="KW-0119">Carbohydrate metabolism</keyword>
<dbReference type="SUPFAM" id="SSF49299">
    <property type="entry name" value="PKD domain"/>
    <property type="match status" value="2"/>
</dbReference>
<dbReference type="SUPFAM" id="SSF49384">
    <property type="entry name" value="Carbohydrate-binding domain"/>
    <property type="match status" value="1"/>
</dbReference>
<dbReference type="InterPro" id="IPR040720">
    <property type="entry name" value="GH81_C"/>
</dbReference>
<dbReference type="EMBL" id="CM001436">
    <property type="protein sequence ID" value="EHQ35045.1"/>
    <property type="molecule type" value="Genomic_DNA"/>
</dbReference>
<dbReference type="PATRIC" id="fig|937775.9.peg.1064"/>
<dbReference type="GO" id="GO:0030246">
    <property type="term" value="F:carbohydrate binding"/>
    <property type="evidence" value="ECO:0007669"/>
    <property type="project" value="InterPro"/>
</dbReference>
<dbReference type="InterPro" id="IPR008969">
    <property type="entry name" value="CarboxyPept-like_regulatory"/>
</dbReference>
<dbReference type="InterPro" id="IPR000601">
    <property type="entry name" value="PKD_dom"/>
</dbReference>
<gene>
    <name evidence="12" type="ORF">Metlim_0923</name>
</gene>
<accession>H1YYE7</accession>
<feature type="domain" description="PKD" evidence="11">
    <location>
        <begin position="3357"/>
        <end position="3442"/>
    </location>
</feature>
<dbReference type="CDD" id="cd08547">
    <property type="entry name" value="Type_II_cohesin"/>
    <property type="match status" value="1"/>
</dbReference>
<dbReference type="EC" id="3.2.1.39" evidence="3"/>
<dbReference type="InterPro" id="IPR022409">
    <property type="entry name" value="PKD/Chitinase_dom"/>
</dbReference>
<dbReference type="Gene3D" id="2.60.40.1120">
    <property type="entry name" value="Carboxypeptidase-like, regulatory domain"/>
    <property type="match status" value="2"/>
</dbReference>
<dbReference type="Gene3D" id="2.60.40.10">
    <property type="entry name" value="Immunoglobulins"/>
    <property type="match status" value="2"/>
</dbReference>
<dbReference type="Pfam" id="PF18911">
    <property type="entry name" value="PKD_4"/>
    <property type="match status" value="2"/>
</dbReference>
<dbReference type="STRING" id="937775.Metlim_0923"/>
<keyword evidence="8" id="KW-0624">Polysaccharide degradation</keyword>
<evidence type="ECO:0000256" key="7">
    <source>
        <dbReference type="ARBA" id="ARBA00023316"/>
    </source>
</evidence>
<evidence type="ECO:0000313" key="13">
    <source>
        <dbReference type="Proteomes" id="UP000005741"/>
    </source>
</evidence>
<reference evidence="12 13" key="1">
    <citation type="submission" date="2011-10" db="EMBL/GenBank/DDBJ databases">
        <title>The Improved High-Quality Draft genome of Methanoplanus limicola DSM 2279.</title>
        <authorList>
            <consortium name="US DOE Joint Genome Institute (JGI-PGF)"/>
            <person name="Lucas S."/>
            <person name="Copeland A."/>
            <person name="Lapidus A."/>
            <person name="Glavina del Rio T."/>
            <person name="Dalin E."/>
            <person name="Tice H."/>
            <person name="Bruce D."/>
            <person name="Goodwin L."/>
            <person name="Pitluck S."/>
            <person name="Peters L."/>
            <person name="Mikhailova N."/>
            <person name="Lu M."/>
            <person name="Kyrpides N."/>
            <person name="Mavromatis K."/>
            <person name="Ivanova N."/>
            <person name="Markowitz V."/>
            <person name="Cheng J.-F."/>
            <person name="Hugenholtz P."/>
            <person name="Woyke T."/>
            <person name="Wu D."/>
            <person name="Wirth R."/>
            <person name="Brambilla E.-M."/>
            <person name="Klenk H.-P."/>
            <person name="Eisen J.A."/>
        </authorList>
    </citation>
    <scope>NUCLEOTIDE SEQUENCE [LARGE SCALE GENOMIC DNA]</scope>
    <source>
        <strain evidence="12 13">DSM 2279</strain>
    </source>
</reference>
<keyword evidence="7" id="KW-0961">Cell wall biogenesis/degradation</keyword>
<dbReference type="InterPro" id="IPR013783">
    <property type="entry name" value="Ig-like_fold"/>
</dbReference>
<feature type="transmembrane region" description="Helical" evidence="10">
    <location>
        <begin position="3661"/>
        <end position="3680"/>
    </location>
</feature>
<protein>
    <recommendedName>
        <fullName evidence="3">glucan endo-1,3-beta-D-glucosidase</fullName>
        <ecNumber evidence="3">3.2.1.39</ecNumber>
    </recommendedName>
</protein>
<keyword evidence="13" id="KW-1185">Reference proteome</keyword>
<evidence type="ECO:0000256" key="4">
    <source>
        <dbReference type="ARBA" id="ARBA00022801"/>
    </source>
</evidence>
<evidence type="ECO:0000256" key="10">
    <source>
        <dbReference type="SAM" id="Phobius"/>
    </source>
</evidence>
<evidence type="ECO:0000256" key="3">
    <source>
        <dbReference type="ARBA" id="ARBA00012780"/>
    </source>
</evidence>
<dbReference type="FunFam" id="2.60.40.10:FF:000270">
    <property type="entry name" value="Cell surface protein"/>
    <property type="match status" value="2"/>
</dbReference>
<keyword evidence="10" id="KW-0812">Transmembrane</keyword>
<dbReference type="GO" id="GO:0071555">
    <property type="term" value="P:cell wall organization"/>
    <property type="evidence" value="ECO:0007669"/>
    <property type="project" value="UniProtKB-KW"/>
</dbReference>
<dbReference type="PROSITE" id="PS52008">
    <property type="entry name" value="GH81"/>
    <property type="match status" value="1"/>
</dbReference>
<feature type="domain" description="PKD" evidence="11">
    <location>
        <begin position="3275"/>
        <end position="3358"/>
    </location>
</feature>
<proteinExistence type="inferred from homology"/>
<evidence type="ECO:0000256" key="5">
    <source>
        <dbReference type="ARBA" id="ARBA00023277"/>
    </source>
</evidence>
<evidence type="ECO:0000259" key="11">
    <source>
        <dbReference type="PROSITE" id="PS50093"/>
    </source>
</evidence>
<keyword evidence="4" id="KW-0378">Hydrolase</keyword>
<organism evidence="12 13">
    <name type="scientific">Methanoplanus limicola DSM 2279</name>
    <dbReference type="NCBI Taxonomy" id="937775"/>
    <lineage>
        <taxon>Archaea</taxon>
        <taxon>Methanobacteriati</taxon>
        <taxon>Methanobacteriota</taxon>
        <taxon>Stenosarchaea group</taxon>
        <taxon>Methanomicrobia</taxon>
        <taxon>Methanomicrobiales</taxon>
        <taxon>Methanomicrobiaceae</taxon>
        <taxon>Methanoplanus</taxon>
    </lineage>
</organism>
<keyword evidence="6" id="KW-0326">Glycosidase</keyword>
<dbReference type="GO" id="GO:0000272">
    <property type="term" value="P:polysaccharide catabolic process"/>
    <property type="evidence" value="ECO:0007669"/>
    <property type="project" value="UniProtKB-KW"/>
</dbReference>
<dbReference type="HOGENOM" id="CLU_224480_0_0_2"/>
<dbReference type="InParanoid" id="H1YYE7"/>
<dbReference type="Pfam" id="PF17652">
    <property type="entry name" value="Glyco_hydro81C"/>
    <property type="match status" value="1"/>
</dbReference>
<dbReference type="PANTHER" id="PTHR36194:SF1">
    <property type="entry name" value="S-LAYER-LIKE PROTEIN"/>
    <property type="match status" value="1"/>
</dbReference>
<dbReference type="InterPro" id="IPR005200">
    <property type="entry name" value="Endo-beta-glucanase"/>
</dbReference>
<dbReference type="Gene3D" id="2.60.40.1130">
    <property type="entry name" value="Rab geranylgeranyltransferase alpha-subunit, insert domain"/>
    <property type="match status" value="4"/>
</dbReference>
<feature type="compositionally biased region" description="Gly residues" evidence="9">
    <location>
        <begin position="3440"/>
        <end position="3450"/>
    </location>
</feature>
<evidence type="ECO:0000256" key="6">
    <source>
        <dbReference type="ARBA" id="ARBA00023295"/>
    </source>
</evidence>
<dbReference type="SMART" id="SM00089">
    <property type="entry name" value="PKD"/>
    <property type="match status" value="4"/>
</dbReference>
<dbReference type="CDD" id="cd00146">
    <property type="entry name" value="PKD"/>
    <property type="match status" value="2"/>
</dbReference>
<dbReference type="InterPro" id="IPR013229">
    <property type="entry name" value="PEGA"/>
</dbReference>
<evidence type="ECO:0000256" key="9">
    <source>
        <dbReference type="SAM" id="MobiDB-lite"/>
    </source>
</evidence>
<comment type="similarity">
    <text evidence="2">Belongs to the glycosyl hydrolase 81 family.</text>
</comment>
<dbReference type="GO" id="GO:0052861">
    <property type="term" value="F:endo-1,3(4)-beta-glucanase activity"/>
    <property type="evidence" value="ECO:0007669"/>
    <property type="project" value="InterPro"/>
</dbReference>